<dbReference type="Proteomes" id="UP000810292">
    <property type="component" value="Unassembled WGS sequence"/>
</dbReference>
<protein>
    <submittedName>
        <fullName evidence="1">Uncharacterized protein</fullName>
    </submittedName>
</protein>
<evidence type="ECO:0000313" key="2">
    <source>
        <dbReference type="Proteomes" id="UP000810292"/>
    </source>
</evidence>
<organism evidence="1 2">
    <name type="scientific">Candidatus Ornithospirochaeta stercoravium</name>
    <dbReference type="NCBI Taxonomy" id="2840897"/>
    <lineage>
        <taxon>Bacteria</taxon>
        <taxon>Pseudomonadati</taxon>
        <taxon>Spirochaetota</taxon>
        <taxon>Spirochaetia</taxon>
        <taxon>Spirochaetales</taxon>
        <taxon>Spirochaetaceae</taxon>
        <taxon>Spirochaetaceae incertae sedis</taxon>
        <taxon>Candidatus Ornithospirochaeta</taxon>
    </lineage>
</organism>
<comment type="caution">
    <text evidence="1">The sequence shown here is derived from an EMBL/GenBank/DDBJ whole genome shotgun (WGS) entry which is preliminary data.</text>
</comment>
<gene>
    <name evidence="1" type="ORF">IAA72_02565</name>
</gene>
<reference evidence="1" key="1">
    <citation type="submission" date="2020-10" db="EMBL/GenBank/DDBJ databases">
        <authorList>
            <person name="Gilroy R."/>
        </authorList>
    </citation>
    <scope>NUCLEOTIDE SEQUENCE</scope>
    <source>
        <strain evidence="1">14700</strain>
    </source>
</reference>
<dbReference type="EMBL" id="JADIMF010000040">
    <property type="protein sequence ID" value="MBO8468650.1"/>
    <property type="molecule type" value="Genomic_DNA"/>
</dbReference>
<sequence length="59" mass="6699">MKEDSTFLLSESTGWIVDWAHPAFEICRDKHRGSTYGKITYTVTKDPGHDWKAEVGDGK</sequence>
<proteinExistence type="predicted"/>
<dbReference type="AlphaFoldDB" id="A0A9D9ND19"/>
<name>A0A9D9ND19_9SPIO</name>
<reference evidence="1" key="2">
    <citation type="journal article" date="2021" name="PeerJ">
        <title>Extensive microbial diversity within the chicken gut microbiome revealed by metagenomics and culture.</title>
        <authorList>
            <person name="Gilroy R."/>
            <person name="Ravi A."/>
            <person name="Getino M."/>
            <person name="Pursley I."/>
            <person name="Horton D.L."/>
            <person name="Alikhan N.F."/>
            <person name="Baker D."/>
            <person name="Gharbi K."/>
            <person name="Hall N."/>
            <person name="Watson M."/>
            <person name="Adriaenssens E.M."/>
            <person name="Foster-Nyarko E."/>
            <person name="Jarju S."/>
            <person name="Secka A."/>
            <person name="Antonio M."/>
            <person name="Oren A."/>
            <person name="Chaudhuri R.R."/>
            <person name="La Ragione R."/>
            <person name="Hildebrand F."/>
            <person name="Pallen M.J."/>
        </authorList>
    </citation>
    <scope>NUCLEOTIDE SEQUENCE</scope>
    <source>
        <strain evidence="1">14700</strain>
    </source>
</reference>
<evidence type="ECO:0000313" key="1">
    <source>
        <dbReference type="EMBL" id="MBO8468650.1"/>
    </source>
</evidence>
<accession>A0A9D9ND19</accession>